<dbReference type="Pfam" id="PF17835">
    <property type="entry name" value="NOG1_N"/>
    <property type="match status" value="1"/>
</dbReference>
<evidence type="ECO:0000313" key="4">
    <source>
        <dbReference type="EMBL" id="KKN58964.1"/>
    </source>
</evidence>
<reference evidence="4" key="1">
    <citation type="journal article" date="2015" name="Nature">
        <title>Complex archaea that bridge the gap between prokaryotes and eukaryotes.</title>
        <authorList>
            <person name="Spang A."/>
            <person name="Saw J.H."/>
            <person name="Jorgensen S.L."/>
            <person name="Zaremba-Niedzwiedzka K."/>
            <person name="Martijn J."/>
            <person name="Lind A.E."/>
            <person name="van Eijk R."/>
            <person name="Schleper C."/>
            <person name="Guy L."/>
            <person name="Ettema T.J."/>
        </authorList>
    </citation>
    <scope>NUCLEOTIDE SEQUENCE</scope>
</reference>
<evidence type="ECO:0000259" key="3">
    <source>
        <dbReference type="Pfam" id="PF17835"/>
    </source>
</evidence>
<evidence type="ECO:0000256" key="1">
    <source>
        <dbReference type="ARBA" id="ARBA00023134"/>
    </source>
</evidence>
<evidence type="ECO:0000259" key="2">
    <source>
        <dbReference type="Pfam" id="PF06858"/>
    </source>
</evidence>
<name>A0A0F9RVX5_9ZZZZ</name>
<dbReference type="InterPro" id="IPR041623">
    <property type="entry name" value="NOG1_N"/>
</dbReference>
<dbReference type="Gene3D" id="1.20.120.1190">
    <property type="match status" value="1"/>
</dbReference>
<feature type="domain" description="Nucleolar GTP-binding protein 1 Rossman-fold" evidence="2">
    <location>
        <begin position="239"/>
        <end position="299"/>
    </location>
</feature>
<dbReference type="SUPFAM" id="SSF52540">
    <property type="entry name" value="P-loop containing nucleoside triphosphate hydrolases"/>
    <property type="match status" value="1"/>
</dbReference>
<dbReference type="Gene3D" id="3.40.50.300">
    <property type="entry name" value="P-loop containing nucleotide triphosphate hydrolases"/>
    <property type="match status" value="1"/>
</dbReference>
<dbReference type="Pfam" id="PF06858">
    <property type="entry name" value="NOG1"/>
    <property type="match status" value="1"/>
</dbReference>
<dbReference type="PANTHER" id="PTHR45759">
    <property type="entry name" value="NUCLEOLAR GTP-BINDING PROTEIN 1"/>
    <property type="match status" value="1"/>
</dbReference>
<dbReference type="InterPro" id="IPR005225">
    <property type="entry name" value="Small_GTP-bd"/>
</dbReference>
<proteinExistence type="predicted"/>
<accession>A0A0F9RVX5</accession>
<organism evidence="4">
    <name type="scientific">marine sediment metagenome</name>
    <dbReference type="NCBI Taxonomy" id="412755"/>
    <lineage>
        <taxon>unclassified sequences</taxon>
        <taxon>metagenomes</taxon>
        <taxon>ecological metagenomes</taxon>
    </lineage>
</organism>
<dbReference type="GO" id="GO:0005525">
    <property type="term" value="F:GTP binding"/>
    <property type="evidence" value="ECO:0007669"/>
    <property type="project" value="UniProtKB-KW"/>
</dbReference>
<protein>
    <recommendedName>
        <fullName evidence="5">OBG-type G domain-containing protein</fullName>
    </recommendedName>
</protein>
<dbReference type="InterPro" id="IPR006073">
    <property type="entry name" value="GTP-bd"/>
</dbReference>
<dbReference type="InterPro" id="IPR027417">
    <property type="entry name" value="P-loop_NTPase"/>
</dbReference>
<dbReference type="InterPro" id="IPR010674">
    <property type="entry name" value="NOG1_Rossman_fold_dom"/>
</dbReference>
<feature type="domain" description="NOG1 N-terminal helical" evidence="3">
    <location>
        <begin position="5"/>
        <end position="164"/>
    </location>
</feature>
<dbReference type="NCBIfam" id="TIGR00231">
    <property type="entry name" value="small_GTP"/>
    <property type="match status" value="1"/>
</dbReference>
<sequence>MKNPFDKFYHVANSKELLDIAFKKSMKSSAQVSKNAPILIKAKKKESKRIKVAVDILLDRIFKIIKMVPIIDDLPDFYKELASLLVDVDDLKLKLGRLNGIMPVLRTIKREHLSKLRKIEAPKEGDRLRRSAFGRISSVINKQNANLEHLNKIRGRLREIPSIDYTMPCIVVAGYPNVGKSSIVINISTNKKIEVQEYPFTTKKIMIGHLDIERKFDTIKIQCIDTPGILDRPMSKRNNIEKQSILALRLISDLILFVFDPTPASGYSIESQIELFKEIKLNFSKEGQIEFIVVFNKMDLAKDSEINYLKEKLKLTDNDFYLTNAITGQNLDKLIESIKNRYIDRD</sequence>
<keyword evidence="1" id="KW-0547">Nucleotide-binding</keyword>
<keyword evidence="1" id="KW-0342">GTP-binding</keyword>
<dbReference type="CDD" id="cd01897">
    <property type="entry name" value="NOG"/>
    <property type="match status" value="1"/>
</dbReference>
<comment type="caution">
    <text evidence="4">The sequence shown here is derived from an EMBL/GenBank/DDBJ whole genome shotgun (WGS) entry which is preliminary data.</text>
</comment>
<dbReference type="EMBL" id="LAZR01000744">
    <property type="protein sequence ID" value="KKN58964.1"/>
    <property type="molecule type" value="Genomic_DNA"/>
</dbReference>
<dbReference type="AlphaFoldDB" id="A0A0F9RVX5"/>
<evidence type="ECO:0008006" key="5">
    <source>
        <dbReference type="Google" id="ProtNLM"/>
    </source>
</evidence>
<gene>
    <name evidence="4" type="ORF">LCGC14_0546950</name>
</gene>
<dbReference type="PRINTS" id="PR00326">
    <property type="entry name" value="GTP1OBG"/>
</dbReference>